<dbReference type="EMBL" id="BAABGR010000015">
    <property type="protein sequence ID" value="GAA4516425.1"/>
    <property type="molecule type" value="Genomic_DNA"/>
</dbReference>
<evidence type="ECO:0000313" key="3">
    <source>
        <dbReference type="Proteomes" id="UP001500394"/>
    </source>
</evidence>
<dbReference type="InterPro" id="IPR001173">
    <property type="entry name" value="Glyco_trans_2-like"/>
</dbReference>
<keyword evidence="3" id="KW-1185">Reference proteome</keyword>
<accession>A0ABP8R2B3</accession>
<gene>
    <name evidence="2" type="ORF">GCM10023173_15710</name>
</gene>
<dbReference type="Gene3D" id="3.90.550.10">
    <property type="entry name" value="Spore Coat Polysaccharide Biosynthesis Protein SpsA, Chain A"/>
    <property type="match status" value="1"/>
</dbReference>
<dbReference type="PANTHER" id="PTHR43685:SF2">
    <property type="entry name" value="GLYCOSYLTRANSFERASE 2-LIKE DOMAIN-CONTAINING PROTEIN"/>
    <property type="match status" value="1"/>
</dbReference>
<dbReference type="SUPFAM" id="SSF53448">
    <property type="entry name" value="Nucleotide-diphospho-sugar transferases"/>
    <property type="match status" value="1"/>
</dbReference>
<evidence type="ECO:0000313" key="2">
    <source>
        <dbReference type="EMBL" id="GAA4516425.1"/>
    </source>
</evidence>
<dbReference type="InterPro" id="IPR050834">
    <property type="entry name" value="Glycosyltransf_2"/>
</dbReference>
<dbReference type="InterPro" id="IPR029044">
    <property type="entry name" value="Nucleotide-diphossugar_trans"/>
</dbReference>
<feature type="domain" description="Glycosyltransferase 2-like" evidence="1">
    <location>
        <begin position="5"/>
        <end position="181"/>
    </location>
</feature>
<sequence length="276" mass="31727">MTADLIITTYNRPDALSCVLHSVRRQTVLPLNVIVADDGSTLETKVLIQEFQKSFPTTLIHSWHEDRGFRAAEARNLALSKVQSDYVILIDGDMILDEHFVEDHLRFAQRGYFLQGGRVMMTQEKTEQVVQNPTSPLKTNIFDKGLESRLEKRITSFRSMLLGKLTLKELRNKNKVRSCNMSFYYEDLVKVNGFNNLIFGWGREDSELVERLLNAGVKGRIIKFVAMGYHLYHKEESRQSLERNDAILRNTITQKLTYCEDGLSRFLTEGAFVGGR</sequence>
<protein>
    <submittedName>
        <fullName evidence="2">Glycosyltransferase family 2 protein</fullName>
    </submittedName>
</protein>
<dbReference type="Pfam" id="PF00535">
    <property type="entry name" value="Glycos_transf_2"/>
    <property type="match status" value="1"/>
</dbReference>
<evidence type="ECO:0000259" key="1">
    <source>
        <dbReference type="Pfam" id="PF00535"/>
    </source>
</evidence>
<comment type="caution">
    <text evidence="2">The sequence shown here is derived from an EMBL/GenBank/DDBJ whole genome shotgun (WGS) entry which is preliminary data.</text>
</comment>
<dbReference type="RefSeq" id="WP_345067073.1">
    <property type="nucleotide sequence ID" value="NZ_BAABGR010000015.1"/>
</dbReference>
<dbReference type="Proteomes" id="UP001500394">
    <property type="component" value="Unassembled WGS sequence"/>
</dbReference>
<name>A0ABP8R2B3_9SPHI</name>
<reference evidence="3" key="1">
    <citation type="journal article" date="2019" name="Int. J. Syst. Evol. Microbiol.">
        <title>The Global Catalogue of Microorganisms (GCM) 10K type strain sequencing project: providing services to taxonomists for standard genome sequencing and annotation.</title>
        <authorList>
            <consortium name="The Broad Institute Genomics Platform"/>
            <consortium name="The Broad Institute Genome Sequencing Center for Infectious Disease"/>
            <person name="Wu L."/>
            <person name="Ma J."/>
        </authorList>
    </citation>
    <scope>NUCLEOTIDE SEQUENCE [LARGE SCALE GENOMIC DNA]</scope>
    <source>
        <strain evidence="3">JCM 17858</strain>
    </source>
</reference>
<dbReference type="PANTHER" id="PTHR43685">
    <property type="entry name" value="GLYCOSYLTRANSFERASE"/>
    <property type="match status" value="1"/>
</dbReference>
<organism evidence="2 3">
    <name type="scientific">Sphingobacterium thermophilum</name>
    <dbReference type="NCBI Taxonomy" id="768534"/>
    <lineage>
        <taxon>Bacteria</taxon>
        <taxon>Pseudomonadati</taxon>
        <taxon>Bacteroidota</taxon>
        <taxon>Sphingobacteriia</taxon>
        <taxon>Sphingobacteriales</taxon>
        <taxon>Sphingobacteriaceae</taxon>
        <taxon>Sphingobacterium</taxon>
    </lineage>
</organism>
<dbReference type="CDD" id="cd06420">
    <property type="entry name" value="GT2_Chondriotin_Pol_N"/>
    <property type="match status" value="1"/>
</dbReference>
<proteinExistence type="predicted"/>